<dbReference type="Gene3D" id="3.90.1150.10">
    <property type="entry name" value="Aspartate Aminotransferase, domain 1"/>
    <property type="match status" value="1"/>
</dbReference>
<name>A0ABV1IDX0_9ACTN</name>
<accession>A0ABV1IDX0</accession>
<organism evidence="1 2">
    <name type="scientific">Paratractidigestivibacter faecalis</name>
    <dbReference type="NCBI Taxonomy" id="2292441"/>
    <lineage>
        <taxon>Bacteria</taxon>
        <taxon>Bacillati</taxon>
        <taxon>Actinomycetota</taxon>
        <taxon>Coriobacteriia</taxon>
        <taxon>Coriobacteriales</taxon>
        <taxon>Atopobiaceae</taxon>
        <taxon>Paratractidigestivibacter</taxon>
    </lineage>
</organism>
<sequence length="110" mass="11716">MAVAAGGPPLDRLAELAESMPAGEWRARSDAAQAVACYLACHPRVAAVRYPGLTSDSDYQRASSTLRCGFGPWVDVCLAGGEKPGWLRLDVTDADAPAWVCRLEALLAER</sequence>
<reference evidence="1 2" key="1">
    <citation type="submission" date="2024-04" db="EMBL/GenBank/DDBJ databases">
        <title>Human intestinal bacterial collection.</title>
        <authorList>
            <person name="Pauvert C."/>
            <person name="Hitch T.C.A."/>
            <person name="Clavel T."/>
        </authorList>
    </citation>
    <scope>NUCLEOTIDE SEQUENCE [LARGE SCALE GENOMIC DNA]</scope>
    <source>
        <strain evidence="1 2">CLA-AA-H197</strain>
    </source>
</reference>
<dbReference type="Proteomes" id="UP001478817">
    <property type="component" value="Unassembled WGS sequence"/>
</dbReference>
<evidence type="ECO:0000313" key="1">
    <source>
        <dbReference type="EMBL" id="MEQ2637105.1"/>
    </source>
</evidence>
<gene>
    <name evidence="1" type="ORF">AAAT05_01880</name>
</gene>
<comment type="caution">
    <text evidence="1">The sequence shown here is derived from an EMBL/GenBank/DDBJ whole genome shotgun (WGS) entry which is preliminary data.</text>
</comment>
<evidence type="ECO:0000313" key="2">
    <source>
        <dbReference type="Proteomes" id="UP001478817"/>
    </source>
</evidence>
<protein>
    <submittedName>
        <fullName evidence="1">Uncharacterized protein</fullName>
    </submittedName>
</protein>
<dbReference type="InterPro" id="IPR015422">
    <property type="entry name" value="PyrdxlP-dep_Trfase_small"/>
</dbReference>
<proteinExistence type="predicted"/>
<dbReference type="EMBL" id="JBBNGS010000002">
    <property type="protein sequence ID" value="MEQ2637105.1"/>
    <property type="molecule type" value="Genomic_DNA"/>
</dbReference>
<dbReference type="RefSeq" id="WP_349181504.1">
    <property type="nucleotide sequence ID" value="NZ_JBBNGS010000002.1"/>
</dbReference>
<keyword evidence="2" id="KW-1185">Reference proteome</keyword>